<reference evidence="2" key="1">
    <citation type="journal article" date="2021" name="PeerJ">
        <title>Extensive microbial diversity within the chicken gut microbiome revealed by metagenomics and culture.</title>
        <authorList>
            <person name="Gilroy R."/>
            <person name="Ravi A."/>
            <person name="Getino M."/>
            <person name="Pursley I."/>
            <person name="Horton D.L."/>
            <person name="Alikhan N.F."/>
            <person name="Baker D."/>
            <person name="Gharbi K."/>
            <person name="Hall N."/>
            <person name="Watson M."/>
            <person name="Adriaenssens E.M."/>
            <person name="Foster-Nyarko E."/>
            <person name="Jarju S."/>
            <person name="Secka A."/>
            <person name="Antonio M."/>
            <person name="Oren A."/>
            <person name="Chaudhuri R.R."/>
            <person name="La Ragione R."/>
            <person name="Hildebrand F."/>
            <person name="Pallen M.J."/>
        </authorList>
    </citation>
    <scope>NUCLEOTIDE SEQUENCE</scope>
    <source>
        <strain evidence="2">CHK173-259</strain>
    </source>
</reference>
<gene>
    <name evidence="2" type="ORF">H9875_01730</name>
</gene>
<feature type="transmembrane region" description="Helical" evidence="1">
    <location>
        <begin position="57"/>
        <end position="78"/>
    </location>
</feature>
<feature type="transmembrane region" description="Helical" evidence="1">
    <location>
        <begin position="6"/>
        <end position="25"/>
    </location>
</feature>
<dbReference type="AlphaFoldDB" id="A0A9D1U4Z4"/>
<keyword evidence="1" id="KW-1133">Transmembrane helix</keyword>
<organism evidence="2 3">
    <name type="scientific">Candidatus Levilactobacillus faecigallinarum</name>
    <dbReference type="NCBI Taxonomy" id="2838638"/>
    <lineage>
        <taxon>Bacteria</taxon>
        <taxon>Bacillati</taxon>
        <taxon>Bacillota</taxon>
        <taxon>Bacilli</taxon>
        <taxon>Lactobacillales</taxon>
        <taxon>Lactobacillaceae</taxon>
        <taxon>Levilactobacillus</taxon>
    </lineage>
</organism>
<reference evidence="2" key="2">
    <citation type="submission" date="2021-04" db="EMBL/GenBank/DDBJ databases">
        <authorList>
            <person name="Gilroy R."/>
        </authorList>
    </citation>
    <scope>NUCLEOTIDE SEQUENCE</scope>
    <source>
        <strain evidence="2">CHK173-259</strain>
    </source>
</reference>
<name>A0A9D1U4Z4_9LACO</name>
<keyword evidence="1" id="KW-0812">Transmembrane</keyword>
<comment type="caution">
    <text evidence="2">The sequence shown here is derived from an EMBL/GenBank/DDBJ whole genome shotgun (WGS) entry which is preliminary data.</text>
</comment>
<keyword evidence="1" id="KW-0472">Membrane</keyword>
<feature type="transmembrane region" description="Helical" evidence="1">
    <location>
        <begin position="32"/>
        <end position="51"/>
    </location>
</feature>
<evidence type="ECO:0000313" key="3">
    <source>
        <dbReference type="Proteomes" id="UP000886822"/>
    </source>
</evidence>
<protein>
    <submittedName>
        <fullName evidence="2">Uncharacterized protein</fullName>
    </submittedName>
</protein>
<evidence type="ECO:0000313" key="2">
    <source>
        <dbReference type="EMBL" id="HIW71325.1"/>
    </source>
</evidence>
<evidence type="ECO:0000256" key="1">
    <source>
        <dbReference type="SAM" id="Phobius"/>
    </source>
</evidence>
<sequence>MFTTTFWILAIWLIVNGVWTCFATHNQNLMKWFGWINVIAIIWGFWAFYGATSVAALSGWFATVNWVNVVLAIIQFYLGYKGLQSHNAAQQH</sequence>
<proteinExistence type="predicted"/>
<accession>A0A9D1U4Z4</accession>
<dbReference type="EMBL" id="DXGJ01000016">
    <property type="protein sequence ID" value="HIW71325.1"/>
    <property type="molecule type" value="Genomic_DNA"/>
</dbReference>
<dbReference type="Proteomes" id="UP000886822">
    <property type="component" value="Unassembled WGS sequence"/>
</dbReference>